<evidence type="ECO:0000256" key="2">
    <source>
        <dbReference type="SAM" id="Phobius"/>
    </source>
</evidence>
<dbReference type="PROSITE" id="PS50112">
    <property type="entry name" value="PAS"/>
    <property type="match status" value="3"/>
</dbReference>
<feature type="domain" description="PAS" evidence="3">
    <location>
        <begin position="610"/>
        <end position="657"/>
    </location>
</feature>
<dbReference type="SUPFAM" id="SSF55785">
    <property type="entry name" value="PYP-like sensor domain (PAS domain)"/>
    <property type="match status" value="3"/>
</dbReference>
<keyword evidence="1" id="KW-0175">Coiled coil</keyword>
<evidence type="ECO:0000259" key="3">
    <source>
        <dbReference type="PROSITE" id="PS50112"/>
    </source>
</evidence>
<protein>
    <submittedName>
        <fullName evidence="5">PAS domain S-box protein</fullName>
    </submittedName>
</protein>
<feature type="domain" description="PAS" evidence="3">
    <location>
        <begin position="488"/>
        <end position="514"/>
    </location>
</feature>
<dbReference type="EMBL" id="SMLW01000633">
    <property type="protein sequence ID" value="MTI27548.1"/>
    <property type="molecule type" value="Genomic_DNA"/>
</dbReference>
<feature type="domain" description="PAC" evidence="4">
    <location>
        <begin position="686"/>
        <end position="738"/>
    </location>
</feature>
<proteinExistence type="predicted"/>
<feature type="transmembrane region" description="Helical" evidence="2">
    <location>
        <begin position="32"/>
        <end position="52"/>
    </location>
</feature>
<name>A0ABW9RTP4_9BACT</name>
<accession>A0ABW9RTP4</accession>
<dbReference type="SMART" id="SM00065">
    <property type="entry name" value="GAF"/>
    <property type="match status" value="1"/>
</dbReference>
<dbReference type="InterPro" id="IPR013655">
    <property type="entry name" value="PAS_fold_3"/>
</dbReference>
<dbReference type="PROSITE" id="PS50113">
    <property type="entry name" value="PAC"/>
    <property type="match status" value="3"/>
</dbReference>
<dbReference type="Proteomes" id="UP000798808">
    <property type="component" value="Unassembled WGS sequence"/>
</dbReference>
<comment type="caution">
    <text evidence="5">The sequence shown here is derived from an EMBL/GenBank/DDBJ whole genome shotgun (WGS) entry which is preliminary data.</text>
</comment>
<dbReference type="InterPro" id="IPR000014">
    <property type="entry name" value="PAS"/>
</dbReference>
<feature type="domain" description="PAS" evidence="3">
    <location>
        <begin position="345"/>
        <end position="371"/>
    </location>
</feature>
<keyword evidence="6" id="KW-1185">Reference proteome</keyword>
<dbReference type="RefSeq" id="WP_155174548.1">
    <property type="nucleotide sequence ID" value="NZ_BAAAFL010000002.1"/>
</dbReference>
<dbReference type="SUPFAM" id="SSF55781">
    <property type="entry name" value="GAF domain-like"/>
    <property type="match status" value="1"/>
</dbReference>
<sequence length="750" mass="85748">MNNKRTLLLPLIIVFTGLVISVLIYTGQQTTLSIIITVSAFALLGFLAFRMLKSSEDDRKRYASQLEAENIRVNKMTTFVETIASGDYKADLHLNKENDELFQKLFKMQEKLRSTADEDLKRNWVNTGLARFGEILRSESNLQTLSDNIICNLVKYLNANQGGLFVIEESGNEKYLELKAAYAYDRKKFINKRINPGQGLTGQCWLEGDKILMTDIPESYISITSGLGEALPRCILIMPLKVNDEIYGVIEIASFKVLEPYEVDFVEKLAESIASTISNAKVNATTKTLLEATQQQTEELKAQEEEMRQNMEELQATQEEMQRVSAEMSEQLRVINGTIATVEFDLSGNIKDANDNFLSLMGYNKEEIIDRHHKIFVTTEEADTEAYAKFWKDLGAGRSFDGEFRRINKKGNIVWIKGMYSPMLDNSGRPVKVVKFAYDITDQKKQQAEVEQSLEEITATQEEMERVSAEMSEQLRIINGTIATIEFDLSGNITDANDNFLKLLGYTREEVVGKHHKIFVAREEVDTESYARFWKELSTGKSFDGEFRRITKNGDTVWIKGMYSPIQDNSGKPVKVVKFAYDVTEQKKQQAELEQSLEEITATQEEMQRVTSEMSEQLRVINATIATVEFDLSGKILQANDNFLALVGYNKKEIIGQHHRIFVDKEESKSKSYAKFWETLAAGKSFNGEFKRLTKDGQTIWIKGMYSPVRNEAKEVVKVVKFAYDITREKEQQEQMEHQKEELTRLRKAN</sequence>
<feature type="transmembrane region" description="Helical" evidence="2">
    <location>
        <begin position="7"/>
        <end position="26"/>
    </location>
</feature>
<feature type="domain" description="PAC" evidence="4">
    <location>
        <begin position="400"/>
        <end position="452"/>
    </location>
</feature>
<dbReference type="InterPro" id="IPR003018">
    <property type="entry name" value="GAF"/>
</dbReference>
<dbReference type="CDD" id="cd00130">
    <property type="entry name" value="PAS"/>
    <property type="match status" value="3"/>
</dbReference>
<dbReference type="Pfam" id="PF08447">
    <property type="entry name" value="PAS_3"/>
    <property type="match status" value="3"/>
</dbReference>
<organism evidence="5 6">
    <name type="scientific">Fulvivirga kasyanovii</name>
    <dbReference type="NCBI Taxonomy" id="396812"/>
    <lineage>
        <taxon>Bacteria</taxon>
        <taxon>Pseudomonadati</taxon>
        <taxon>Bacteroidota</taxon>
        <taxon>Cytophagia</taxon>
        <taxon>Cytophagales</taxon>
        <taxon>Fulvivirgaceae</taxon>
        <taxon>Fulvivirga</taxon>
    </lineage>
</organism>
<dbReference type="PANTHER" id="PTHR24422:SF10">
    <property type="entry name" value="CHEMOTAXIS PROTEIN METHYLTRANSFERASE 2"/>
    <property type="match status" value="1"/>
</dbReference>
<dbReference type="InterPro" id="IPR035965">
    <property type="entry name" value="PAS-like_dom_sf"/>
</dbReference>
<dbReference type="SMART" id="SM00091">
    <property type="entry name" value="PAS"/>
    <property type="match status" value="3"/>
</dbReference>
<dbReference type="InterPro" id="IPR050903">
    <property type="entry name" value="Bact_Chemotaxis_MeTrfase"/>
</dbReference>
<keyword evidence="2" id="KW-0472">Membrane</keyword>
<feature type="coiled-coil region" evidence="1">
    <location>
        <begin position="443"/>
        <end position="474"/>
    </location>
</feature>
<dbReference type="Gene3D" id="3.30.450.40">
    <property type="match status" value="1"/>
</dbReference>
<dbReference type="SMART" id="SM00086">
    <property type="entry name" value="PAC"/>
    <property type="match status" value="3"/>
</dbReference>
<dbReference type="NCBIfam" id="TIGR00229">
    <property type="entry name" value="sensory_box"/>
    <property type="match status" value="3"/>
</dbReference>
<feature type="domain" description="PAC" evidence="4">
    <location>
        <begin position="543"/>
        <end position="595"/>
    </location>
</feature>
<gene>
    <name evidence="5" type="ORF">E1163_21505</name>
</gene>
<dbReference type="InterPro" id="IPR001610">
    <property type="entry name" value="PAC"/>
</dbReference>
<dbReference type="InterPro" id="IPR029016">
    <property type="entry name" value="GAF-like_dom_sf"/>
</dbReference>
<evidence type="ECO:0000313" key="5">
    <source>
        <dbReference type="EMBL" id="MTI27548.1"/>
    </source>
</evidence>
<reference evidence="5 6" key="1">
    <citation type="submission" date="2019-02" db="EMBL/GenBank/DDBJ databases">
        <authorList>
            <person name="Goldberg S.R."/>
            <person name="Haltli B.A."/>
            <person name="Correa H."/>
            <person name="Russell K.G."/>
        </authorList>
    </citation>
    <scope>NUCLEOTIDE SEQUENCE [LARGE SCALE GENOMIC DNA]</scope>
    <source>
        <strain evidence="5 6">JCM 16186</strain>
    </source>
</reference>
<feature type="coiled-coil region" evidence="1">
    <location>
        <begin position="583"/>
        <end position="613"/>
    </location>
</feature>
<dbReference type="InterPro" id="IPR000700">
    <property type="entry name" value="PAS-assoc_C"/>
</dbReference>
<feature type="coiled-coil region" evidence="1">
    <location>
        <begin position="283"/>
        <end position="334"/>
    </location>
</feature>
<evidence type="ECO:0000313" key="6">
    <source>
        <dbReference type="Proteomes" id="UP000798808"/>
    </source>
</evidence>
<dbReference type="PANTHER" id="PTHR24422">
    <property type="entry name" value="CHEMOTAXIS PROTEIN METHYLTRANSFERASE"/>
    <property type="match status" value="1"/>
</dbReference>
<evidence type="ECO:0000259" key="4">
    <source>
        <dbReference type="PROSITE" id="PS50113"/>
    </source>
</evidence>
<dbReference type="Pfam" id="PF13185">
    <property type="entry name" value="GAF_2"/>
    <property type="match status" value="1"/>
</dbReference>
<keyword evidence="2" id="KW-1133">Transmembrane helix</keyword>
<dbReference type="Gene3D" id="3.30.450.20">
    <property type="entry name" value="PAS domain"/>
    <property type="match status" value="3"/>
</dbReference>
<keyword evidence="2" id="KW-0812">Transmembrane</keyword>
<evidence type="ECO:0000256" key="1">
    <source>
        <dbReference type="SAM" id="Coils"/>
    </source>
</evidence>